<dbReference type="InParanoid" id="G7E742"/>
<accession>G7E742</accession>
<dbReference type="InterPro" id="IPR046341">
    <property type="entry name" value="SET_dom_sf"/>
</dbReference>
<dbReference type="Proteomes" id="UP000009131">
    <property type="component" value="Unassembled WGS sequence"/>
</dbReference>
<proteinExistence type="predicted"/>
<comment type="caution">
    <text evidence="2">The sequence shown here is derived from an EMBL/GenBank/DDBJ whole genome shotgun (WGS) entry which is preliminary data.</text>
</comment>
<reference evidence="2 3" key="1">
    <citation type="journal article" date="2011" name="J. Gen. Appl. Microbiol.">
        <title>Draft genome sequencing of the enigmatic basidiomycete Mixia osmundae.</title>
        <authorList>
            <person name="Nishida H."/>
            <person name="Nagatsuka Y."/>
            <person name="Sugiyama J."/>
        </authorList>
    </citation>
    <scope>NUCLEOTIDE SEQUENCE [LARGE SCALE GENOMIC DNA]</scope>
    <source>
        <strain evidence="3">CBS 9802 / IAM 14324 / JCM 22182 / KY 12970</strain>
    </source>
</reference>
<dbReference type="Gene3D" id="2.170.270.10">
    <property type="entry name" value="SET domain"/>
    <property type="match status" value="1"/>
</dbReference>
<dbReference type="RefSeq" id="XP_014567539.1">
    <property type="nucleotide sequence ID" value="XM_014712053.1"/>
</dbReference>
<dbReference type="OrthoDB" id="265717at2759"/>
<evidence type="ECO:0000313" key="3">
    <source>
        <dbReference type="Proteomes" id="UP000009131"/>
    </source>
</evidence>
<dbReference type="eggNOG" id="KOG2084">
    <property type="taxonomic scope" value="Eukaryota"/>
</dbReference>
<dbReference type="InterPro" id="IPR001214">
    <property type="entry name" value="SET_dom"/>
</dbReference>
<dbReference type="PROSITE" id="PS50280">
    <property type="entry name" value="SET"/>
    <property type="match status" value="1"/>
</dbReference>
<dbReference type="HOGENOM" id="CLU_819121_0_0_1"/>
<feature type="domain" description="SET" evidence="1">
    <location>
        <begin position="46"/>
        <end position="191"/>
    </location>
</feature>
<dbReference type="SUPFAM" id="SSF82199">
    <property type="entry name" value="SET domain"/>
    <property type="match status" value="1"/>
</dbReference>
<organism evidence="2 3">
    <name type="scientific">Mixia osmundae (strain CBS 9802 / IAM 14324 / JCM 22182 / KY 12970)</name>
    <dbReference type="NCBI Taxonomy" id="764103"/>
    <lineage>
        <taxon>Eukaryota</taxon>
        <taxon>Fungi</taxon>
        <taxon>Dikarya</taxon>
        <taxon>Basidiomycota</taxon>
        <taxon>Pucciniomycotina</taxon>
        <taxon>Mixiomycetes</taxon>
        <taxon>Mixiales</taxon>
        <taxon>Mixiaceae</taxon>
        <taxon>Mixia</taxon>
    </lineage>
</organism>
<protein>
    <recommendedName>
        <fullName evidence="1">SET domain-containing protein</fullName>
    </recommendedName>
</protein>
<sequence>MQLIRQPLTKADDAITACIEPDDALAVSSLLQQAAQSSQKPLSPLASLEVRAVPGCGSGLFATVAYAPGDVLLREWPLIIAPDSLSTVEPFLRKAYDALSVRARLLVMSASRSRTGKDGLVQRFEDNAFSLQSLQSERLTKPYAAFYPRAARLNHSCKPCAAFCISSSTLEISIRAIKSIQTGEEVTISYLSHEKLLQPRFERREAIRAHRRFECICELCQSADAASDARLAQVARSLETIADWHTEELPPLDVIRLIGRVMDLLRTEAQAYGVPSLCIDAMDAAATVGDVALTKAWGSRAMASWSIWEGVDSPACQATQAILQDPASHELWNTYETVL</sequence>
<gene>
    <name evidence="2" type="primary">Mo05340</name>
    <name evidence="2" type="ORF">E5Q_05340</name>
</gene>
<dbReference type="STRING" id="764103.G7E742"/>
<name>G7E742_MIXOS</name>
<reference evidence="2 3" key="2">
    <citation type="journal article" date="2012" name="Open Biol.">
        <title>Characteristics of nucleosomes and linker DNA regions on the genome of the basidiomycete Mixia osmundae revealed by mono- and dinucleosome mapping.</title>
        <authorList>
            <person name="Nishida H."/>
            <person name="Kondo S."/>
            <person name="Matsumoto T."/>
            <person name="Suzuki Y."/>
            <person name="Yoshikawa H."/>
            <person name="Taylor T.D."/>
            <person name="Sugiyama J."/>
        </authorList>
    </citation>
    <scope>NUCLEOTIDE SEQUENCE [LARGE SCALE GENOMIC DNA]</scope>
    <source>
        <strain evidence="3">CBS 9802 / IAM 14324 / JCM 22182 / KY 12970</strain>
    </source>
</reference>
<dbReference type="InterPro" id="IPR053185">
    <property type="entry name" value="SET_domain_protein"/>
</dbReference>
<dbReference type="AlphaFoldDB" id="G7E742"/>
<evidence type="ECO:0000313" key="2">
    <source>
        <dbReference type="EMBL" id="GAA98652.1"/>
    </source>
</evidence>
<dbReference type="SMART" id="SM00317">
    <property type="entry name" value="SET"/>
    <property type="match status" value="1"/>
</dbReference>
<dbReference type="Pfam" id="PF00856">
    <property type="entry name" value="SET"/>
    <property type="match status" value="1"/>
</dbReference>
<evidence type="ECO:0000259" key="1">
    <source>
        <dbReference type="PROSITE" id="PS50280"/>
    </source>
</evidence>
<dbReference type="PANTHER" id="PTHR47332">
    <property type="entry name" value="SET DOMAIN-CONTAINING PROTEIN 5"/>
    <property type="match status" value="1"/>
</dbReference>
<keyword evidence="3" id="KW-1185">Reference proteome</keyword>
<dbReference type="OMA" id="PCEIARI"/>
<dbReference type="EMBL" id="BABT02000153">
    <property type="protein sequence ID" value="GAA98652.1"/>
    <property type="molecule type" value="Genomic_DNA"/>
</dbReference>
<dbReference type="CDD" id="cd20071">
    <property type="entry name" value="SET_SMYD"/>
    <property type="match status" value="1"/>
</dbReference>
<dbReference type="PANTHER" id="PTHR47332:SF4">
    <property type="entry name" value="SET DOMAIN-CONTAINING PROTEIN 5"/>
    <property type="match status" value="1"/>
</dbReference>